<evidence type="ECO:0000313" key="2">
    <source>
        <dbReference type="Proteomes" id="UP000526786"/>
    </source>
</evidence>
<sequence>MNPEIIDEIENQDYEEITNLFEKFLKEQMEKNNAEGLILGLSGGIDSAVLAYLCKRNLKDKTLAI</sequence>
<organism evidence="1 2">
    <name type="scientific">Candidatus Nitrosomaritimum aestuariumsis</name>
    <dbReference type="NCBI Taxonomy" id="3342354"/>
    <lineage>
        <taxon>Archaea</taxon>
        <taxon>Nitrososphaerota</taxon>
        <taxon>Nitrososphaeria</taxon>
        <taxon>Nitrosopumilales</taxon>
        <taxon>Nitrosopumilaceae</taxon>
        <taxon>Candidatus Nitrosomaritimum</taxon>
    </lineage>
</organism>
<reference evidence="1 2" key="1">
    <citation type="journal article" date="2020" name="Appl. Environ. Microbiol.">
        <title>Genomic Characteristics of a Novel Species of Ammonia-Oxidizing Archaea from the Jiulong River Estuary.</title>
        <authorList>
            <person name="Zou D."/>
            <person name="Wan R."/>
            <person name="Han L."/>
            <person name="Xu M.N."/>
            <person name="Liu Y."/>
            <person name="Liu H."/>
            <person name="Kao S.J."/>
            <person name="Li M."/>
        </authorList>
    </citation>
    <scope>NUCLEOTIDE SEQUENCE [LARGE SCALE GENOMIC DNA]</scope>
    <source>
        <strain evidence="1">W2bin3</strain>
    </source>
</reference>
<dbReference type="EMBL" id="JACENC010000226">
    <property type="protein sequence ID" value="MBA4454446.1"/>
    <property type="molecule type" value="Genomic_DNA"/>
</dbReference>
<proteinExistence type="predicted"/>
<keyword evidence="1" id="KW-0436">Ligase</keyword>
<gene>
    <name evidence="1" type="ORF">H2B05_05835</name>
</gene>
<comment type="caution">
    <text evidence="1">The sequence shown here is derived from an EMBL/GenBank/DDBJ whole genome shotgun (WGS) entry which is preliminary data.</text>
</comment>
<feature type="non-terminal residue" evidence="1">
    <location>
        <position position="65"/>
    </location>
</feature>
<evidence type="ECO:0000313" key="1">
    <source>
        <dbReference type="EMBL" id="MBA4454446.1"/>
    </source>
</evidence>
<dbReference type="EC" id="6.3.1.5" evidence="1"/>
<name>A0AC60W4J0_9ARCH</name>
<protein>
    <submittedName>
        <fullName evidence="1">NAD(+) synthetase</fullName>
        <ecNumber evidence="1">6.3.1.5</ecNumber>
    </submittedName>
</protein>
<accession>A0AC60W4J0</accession>
<dbReference type="Proteomes" id="UP000526786">
    <property type="component" value="Unassembled WGS sequence"/>
</dbReference>